<comment type="subunit">
    <text evidence="12">Interacts with HDAC6.</text>
</comment>
<dbReference type="CDD" id="cd09993">
    <property type="entry name" value="HDAC_classIV"/>
    <property type="match status" value="1"/>
</dbReference>
<name>A0A8B6DMI9_MYTGA</name>
<dbReference type="EMBL" id="UYJE01003631">
    <property type="protein sequence ID" value="VDI21018.1"/>
    <property type="molecule type" value="Genomic_DNA"/>
</dbReference>
<evidence type="ECO:0000256" key="15">
    <source>
        <dbReference type="SAM" id="SignalP"/>
    </source>
</evidence>
<evidence type="ECO:0000259" key="16">
    <source>
        <dbReference type="Pfam" id="PF00850"/>
    </source>
</evidence>
<evidence type="ECO:0000256" key="6">
    <source>
        <dbReference type="ARBA" id="ARBA00022853"/>
    </source>
</evidence>
<keyword evidence="9" id="KW-0539">Nucleus</keyword>
<evidence type="ECO:0000256" key="10">
    <source>
        <dbReference type="ARBA" id="ARBA00048287"/>
    </source>
</evidence>
<dbReference type="InterPro" id="IPR044150">
    <property type="entry name" value="HDAC_classIV"/>
</dbReference>
<keyword evidence="8" id="KW-0804">Transcription</keyword>
<sequence>MTLLKIRSTLFRFAVILSASSLEKSDRLRVKSTFTVMATETSRNLHATDLYVPIEPKQWPIVYTNQYNINAFGMQKLHPFDAGKWGRVFQMLKEAGMLSETDVVTPKEATSQDLLVVHTQKYLDNLTWSSVVARITEVLPVALVPNFILQKILLKPLRFQTGGTILATKLAVEKGWAINIGGGFHHAHGEDGGGFCVYADITLAIKFLMASDPKIKKAMIIDLDAHQGNGHERDFLNDDSVYILDVYNGAIYPRDSTAKAAIKKRANCLHHTKDEEYLEKVNSTIDEALNEFEPDIIVYNAGTDILKGDPLGNLDITAEVSTHYLLYSVGTDILKGDPLGNLDITAEGIIKRDEIVFSKVRAKKIPIVMVTSGGYTMETAKIIADSILNLKDKKIISRESDNSIKHTFPPKGNKESEHLELHADTTKKTHSEL</sequence>
<evidence type="ECO:0000256" key="14">
    <source>
        <dbReference type="SAM" id="MobiDB-lite"/>
    </source>
</evidence>
<evidence type="ECO:0000256" key="4">
    <source>
        <dbReference type="ARBA" id="ARBA00022491"/>
    </source>
</evidence>
<comment type="caution">
    <text evidence="17">The sequence shown here is derived from an EMBL/GenBank/DDBJ whole genome shotgun (WGS) entry which is preliminary data.</text>
</comment>
<evidence type="ECO:0000256" key="3">
    <source>
        <dbReference type="ARBA" id="ARBA00012111"/>
    </source>
</evidence>
<dbReference type="Pfam" id="PF00850">
    <property type="entry name" value="Hist_deacetyl"/>
    <property type="match status" value="2"/>
</dbReference>
<evidence type="ECO:0000256" key="1">
    <source>
        <dbReference type="ARBA" id="ARBA00004123"/>
    </source>
</evidence>
<feature type="signal peptide" evidence="15">
    <location>
        <begin position="1"/>
        <end position="19"/>
    </location>
</feature>
<dbReference type="InterPro" id="IPR000286">
    <property type="entry name" value="HDACs"/>
</dbReference>
<keyword evidence="6" id="KW-0156">Chromatin regulator</keyword>
<evidence type="ECO:0000256" key="7">
    <source>
        <dbReference type="ARBA" id="ARBA00023015"/>
    </source>
</evidence>
<keyword evidence="4" id="KW-0678">Repressor</keyword>
<accession>A0A8B6DMI9</accession>
<evidence type="ECO:0000256" key="8">
    <source>
        <dbReference type="ARBA" id="ARBA00023163"/>
    </source>
</evidence>
<dbReference type="PANTHER" id="PTHR10625:SF23">
    <property type="entry name" value="HISTONE DEACETYLASE 11"/>
    <property type="match status" value="1"/>
</dbReference>
<evidence type="ECO:0000256" key="12">
    <source>
        <dbReference type="ARBA" id="ARBA00065154"/>
    </source>
</evidence>
<gene>
    <name evidence="17" type="ORF">MGAL_10B059954</name>
</gene>
<evidence type="ECO:0000313" key="17">
    <source>
        <dbReference type="EMBL" id="VDI21018.1"/>
    </source>
</evidence>
<comment type="catalytic activity">
    <reaction evidence="10">
        <text>N(6)-acetyl-L-lysyl-[histone] + H2O = L-lysyl-[histone] + acetate</text>
        <dbReference type="Rhea" id="RHEA:58196"/>
        <dbReference type="Rhea" id="RHEA-COMP:9845"/>
        <dbReference type="Rhea" id="RHEA-COMP:11338"/>
        <dbReference type="ChEBI" id="CHEBI:15377"/>
        <dbReference type="ChEBI" id="CHEBI:29969"/>
        <dbReference type="ChEBI" id="CHEBI:30089"/>
        <dbReference type="ChEBI" id="CHEBI:61930"/>
        <dbReference type="EC" id="3.5.1.98"/>
    </reaction>
</comment>
<protein>
    <recommendedName>
        <fullName evidence="13">Histone deacetylase 11</fullName>
        <ecNumber evidence="3">3.5.1.98</ecNumber>
    </recommendedName>
</protein>
<keyword evidence="18" id="KW-1185">Reference proteome</keyword>
<dbReference type="InterPro" id="IPR023801">
    <property type="entry name" value="His_deacetylse_dom"/>
</dbReference>
<feature type="domain" description="Histone deacetylase" evidence="16">
    <location>
        <begin position="78"/>
        <end position="320"/>
    </location>
</feature>
<evidence type="ECO:0000313" key="18">
    <source>
        <dbReference type="Proteomes" id="UP000596742"/>
    </source>
</evidence>
<dbReference type="GO" id="GO:0040029">
    <property type="term" value="P:epigenetic regulation of gene expression"/>
    <property type="evidence" value="ECO:0007669"/>
    <property type="project" value="TreeGrafter"/>
</dbReference>
<dbReference type="OrthoDB" id="437693at2759"/>
<dbReference type="GO" id="GO:0000118">
    <property type="term" value="C:histone deacetylase complex"/>
    <property type="evidence" value="ECO:0007669"/>
    <property type="project" value="UniProtKB-ARBA"/>
</dbReference>
<dbReference type="Gene3D" id="3.40.800.20">
    <property type="entry name" value="Histone deacetylase domain"/>
    <property type="match status" value="2"/>
</dbReference>
<comment type="function">
    <text evidence="11">Responsible for the deacetylation of lysine residues on the N-terminal part of the core histones (H2A, H2B, H3 and H4). Histone deacetylation gives a tag for epigenetic repression and plays an important role in transcriptional regulation, cell cycle progression and developmental events. Histone deacetylases act via the formation of large multiprotein complexes.</text>
</comment>
<dbReference type="PANTHER" id="PTHR10625">
    <property type="entry name" value="HISTONE DEACETYLASE HDAC1-RELATED"/>
    <property type="match status" value="1"/>
</dbReference>
<dbReference type="InterPro" id="IPR023696">
    <property type="entry name" value="Ureohydrolase_dom_sf"/>
</dbReference>
<organism evidence="17 18">
    <name type="scientific">Mytilus galloprovincialis</name>
    <name type="common">Mediterranean mussel</name>
    <dbReference type="NCBI Taxonomy" id="29158"/>
    <lineage>
        <taxon>Eukaryota</taxon>
        <taxon>Metazoa</taxon>
        <taxon>Spiralia</taxon>
        <taxon>Lophotrochozoa</taxon>
        <taxon>Mollusca</taxon>
        <taxon>Bivalvia</taxon>
        <taxon>Autobranchia</taxon>
        <taxon>Pteriomorphia</taxon>
        <taxon>Mytilida</taxon>
        <taxon>Mytiloidea</taxon>
        <taxon>Mytilidae</taxon>
        <taxon>Mytilinae</taxon>
        <taxon>Mytilus</taxon>
    </lineage>
</organism>
<dbReference type="EC" id="3.5.1.98" evidence="3"/>
<evidence type="ECO:0000256" key="9">
    <source>
        <dbReference type="ARBA" id="ARBA00023242"/>
    </source>
</evidence>
<evidence type="ECO:0000256" key="5">
    <source>
        <dbReference type="ARBA" id="ARBA00022801"/>
    </source>
</evidence>
<dbReference type="SUPFAM" id="SSF52768">
    <property type="entry name" value="Arginase/deacetylase"/>
    <property type="match status" value="2"/>
</dbReference>
<feature type="domain" description="Histone deacetylase" evidence="16">
    <location>
        <begin position="324"/>
        <end position="387"/>
    </location>
</feature>
<feature type="chain" id="PRO_5032863873" description="Histone deacetylase 11" evidence="15">
    <location>
        <begin position="20"/>
        <end position="433"/>
    </location>
</feature>
<dbReference type="PRINTS" id="PR01270">
    <property type="entry name" value="HDASUPER"/>
</dbReference>
<dbReference type="InterPro" id="IPR037138">
    <property type="entry name" value="His_deacetylse_dom_sf"/>
</dbReference>
<dbReference type="FunFam" id="3.40.800.20:FF:000009">
    <property type="entry name" value="Histone deacetylase 11"/>
    <property type="match status" value="1"/>
</dbReference>
<comment type="subcellular location">
    <subcellularLocation>
        <location evidence="1">Nucleus</location>
    </subcellularLocation>
</comment>
<reference evidence="17" key="1">
    <citation type="submission" date="2018-11" db="EMBL/GenBank/DDBJ databases">
        <authorList>
            <person name="Alioto T."/>
            <person name="Alioto T."/>
        </authorList>
    </citation>
    <scope>NUCLEOTIDE SEQUENCE</scope>
</reference>
<keyword evidence="15" id="KW-0732">Signal</keyword>
<feature type="compositionally biased region" description="Basic and acidic residues" evidence="14">
    <location>
        <begin position="412"/>
        <end position="433"/>
    </location>
</feature>
<proteinExistence type="inferred from homology"/>
<evidence type="ECO:0000256" key="13">
    <source>
        <dbReference type="ARBA" id="ARBA00072450"/>
    </source>
</evidence>
<keyword evidence="5 17" id="KW-0378">Hydrolase</keyword>
<dbReference type="Proteomes" id="UP000596742">
    <property type="component" value="Unassembled WGS sequence"/>
</dbReference>
<comment type="similarity">
    <text evidence="2">Belongs to the histone deacetylase family.</text>
</comment>
<dbReference type="GO" id="GO:0141221">
    <property type="term" value="F:histone deacetylase activity, hydrolytic mechanism"/>
    <property type="evidence" value="ECO:0007669"/>
    <property type="project" value="UniProtKB-EC"/>
</dbReference>
<evidence type="ECO:0000256" key="11">
    <source>
        <dbReference type="ARBA" id="ARBA00059784"/>
    </source>
</evidence>
<dbReference type="AlphaFoldDB" id="A0A8B6DMI9"/>
<feature type="region of interest" description="Disordered" evidence="14">
    <location>
        <begin position="401"/>
        <end position="433"/>
    </location>
</feature>
<evidence type="ECO:0000256" key="2">
    <source>
        <dbReference type="ARBA" id="ARBA00005947"/>
    </source>
</evidence>
<keyword evidence="7" id="KW-0805">Transcription regulation</keyword>